<feature type="transmembrane region" description="Helical" evidence="1">
    <location>
        <begin position="349"/>
        <end position="370"/>
    </location>
</feature>
<evidence type="ECO:0000313" key="3">
    <source>
        <dbReference type="Proteomes" id="UP000249061"/>
    </source>
</evidence>
<feature type="transmembrane region" description="Helical" evidence="1">
    <location>
        <begin position="402"/>
        <end position="421"/>
    </location>
</feature>
<comment type="caution">
    <text evidence="2">The sequence shown here is derived from an EMBL/GenBank/DDBJ whole genome shotgun (WGS) entry which is preliminary data.</text>
</comment>
<feature type="transmembrane region" description="Helical" evidence="1">
    <location>
        <begin position="229"/>
        <end position="250"/>
    </location>
</feature>
<accession>A0A2W5VSD6</accession>
<feature type="transmembrane region" description="Helical" evidence="1">
    <location>
        <begin position="199"/>
        <end position="217"/>
    </location>
</feature>
<organism evidence="2 3">
    <name type="scientific">Archangium gephyra</name>
    <dbReference type="NCBI Taxonomy" id="48"/>
    <lineage>
        <taxon>Bacteria</taxon>
        <taxon>Pseudomonadati</taxon>
        <taxon>Myxococcota</taxon>
        <taxon>Myxococcia</taxon>
        <taxon>Myxococcales</taxon>
        <taxon>Cystobacterineae</taxon>
        <taxon>Archangiaceae</taxon>
        <taxon>Archangium</taxon>
    </lineage>
</organism>
<evidence type="ECO:0000313" key="2">
    <source>
        <dbReference type="EMBL" id="PZR13491.1"/>
    </source>
</evidence>
<gene>
    <name evidence="2" type="ORF">DI536_12080</name>
</gene>
<feature type="transmembrane region" description="Helical" evidence="1">
    <location>
        <begin position="157"/>
        <end position="178"/>
    </location>
</feature>
<feature type="transmembrane region" description="Helical" evidence="1">
    <location>
        <begin position="101"/>
        <end position="121"/>
    </location>
</feature>
<name>A0A2W5VSD6_9BACT</name>
<reference evidence="2 3" key="1">
    <citation type="submission" date="2017-08" db="EMBL/GenBank/DDBJ databases">
        <title>Infants hospitalized years apart are colonized by the same room-sourced microbial strains.</title>
        <authorList>
            <person name="Brooks B."/>
            <person name="Olm M.R."/>
            <person name="Firek B.A."/>
            <person name="Baker R."/>
            <person name="Thomas B.C."/>
            <person name="Morowitz M.J."/>
            <person name="Banfield J.F."/>
        </authorList>
    </citation>
    <scope>NUCLEOTIDE SEQUENCE [LARGE SCALE GENOMIC DNA]</scope>
    <source>
        <strain evidence="2">S2_003_000_R2_14</strain>
    </source>
</reference>
<dbReference type="EMBL" id="QFQP01000009">
    <property type="protein sequence ID" value="PZR13491.1"/>
    <property type="molecule type" value="Genomic_DNA"/>
</dbReference>
<dbReference type="AlphaFoldDB" id="A0A2W5VSD6"/>
<keyword evidence="1" id="KW-0472">Membrane</keyword>
<feature type="transmembrane region" description="Helical" evidence="1">
    <location>
        <begin position="310"/>
        <end position="329"/>
    </location>
</feature>
<protein>
    <recommendedName>
        <fullName evidence="4">Glycosyltransferase RgtA/B/C/D-like domain-containing protein</fullName>
    </recommendedName>
</protein>
<dbReference type="Proteomes" id="UP000249061">
    <property type="component" value="Unassembled WGS sequence"/>
</dbReference>
<keyword evidence="1" id="KW-0812">Transmembrane</keyword>
<keyword evidence="1" id="KW-1133">Transmembrane helix</keyword>
<evidence type="ECO:0008006" key="4">
    <source>
        <dbReference type="Google" id="ProtNLM"/>
    </source>
</evidence>
<proteinExistence type="predicted"/>
<feature type="transmembrane region" description="Helical" evidence="1">
    <location>
        <begin position="128"/>
        <end position="145"/>
    </location>
</feature>
<evidence type="ECO:0000256" key="1">
    <source>
        <dbReference type="SAM" id="Phobius"/>
    </source>
</evidence>
<sequence length="557" mass="61237">MKIESARAALSLLLVLVTFLIHYRFFEVQRLDQPIDYWGDALFSAGFVKACEQGSYTPFLMKNVWTHGAPGVASWDDFPVPEQLPMCAVGWLARVVGLFRAINLAYLGAMLVAALALYAVMRALRVRWPIAVLLSAVYGISPYAVGRTVHHFNLIFYWHLPFVVLTCVWLASRAGITWRSRKFQVAIATAVTVGLHNPYYLNFALQLVVLAGLAGHLRRGRAPGRGLKTMFAMLCVTVGTALLVNAHVLVNVARNGANPHVASRTASDLERFALKPIELLLPHQPHVFEPFQKNAERYDRQQRILQSERSYLGLIGALALLATLVAATLGAMKKQSSLPADLGLSTAWLLLYASPAGLNAVTGLVGFTLFRATNRASIVIMTLALIAGGRMLSAAARRVKTVWLLLALVAIAPLALWEQLFPRLTPAQVEQMHARADSDRVLMEQLQARVAKGSRIFQLPVVGYPEESFEPFRPFLHAEGLSFSFGAMRGRPEAEFQRRIATLPPRAMVDELSNSGFSAIWIQGDASGLFRAMSADFRVDLLTSPDGSSSVILLPAR</sequence>